<dbReference type="InterPro" id="IPR036691">
    <property type="entry name" value="Endo/exonu/phosph_ase_sf"/>
</dbReference>
<accession>A0A645JF41</accession>
<gene>
    <name evidence="1" type="ORF">SDC9_210062</name>
</gene>
<evidence type="ECO:0008006" key="2">
    <source>
        <dbReference type="Google" id="ProtNLM"/>
    </source>
</evidence>
<proteinExistence type="predicted"/>
<dbReference type="SUPFAM" id="SSF56219">
    <property type="entry name" value="DNase I-like"/>
    <property type="match status" value="1"/>
</dbReference>
<dbReference type="EMBL" id="VSSQ01140149">
    <property type="protein sequence ID" value="MPN62315.1"/>
    <property type="molecule type" value="Genomic_DNA"/>
</dbReference>
<dbReference type="AlphaFoldDB" id="A0A645JF41"/>
<sequence>MAIITGDFNTGLPEDAEGTPFVGSEYITLLKQMGWVDAWRLINGDKKEYTWYSNVGNGFRLDYSFITQDIAKKSI</sequence>
<evidence type="ECO:0000313" key="1">
    <source>
        <dbReference type="EMBL" id="MPN62315.1"/>
    </source>
</evidence>
<protein>
    <recommendedName>
        <fullName evidence="2">Endonuclease/exonuclease/phosphatase domain-containing protein</fullName>
    </recommendedName>
</protein>
<comment type="caution">
    <text evidence="1">The sequence shown here is derived from an EMBL/GenBank/DDBJ whole genome shotgun (WGS) entry which is preliminary data.</text>
</comment>
<organism evidence="1">
    <name type="scientific">bioreactor metagenome</name>
    <dbReference type="NCBI Taxonomy" id="1076179"/>
    <lineage>
        <taxon>unclassified sequences</taxon>
        <taxon>metagenomes</taxon>
        <taxon>ecological metagenomes</taxon>
    </lineage>
</organism>
<name>A0A645JF41_9ZZZZ</name>
<dbReference type="Gene3D" id="3.60.10.10">
    <property type="entry name" value="Endonuclease/exonuclease/phosphatase"/>
    <property type="match status" value="1"/>
</dbReference>
<reference evidence="1" key="1">
    <citation type="submission" date="2019-08" db="EMBL/GenBank/DDBJ databases">
        <authorList>
            <person name="Kucharzyk K."/>
            <person name="Murdoch R.W."/>
            <person name="Higgins S."/>
            <person name="Loffler F."/>
        </authorList>
    </citation>
    <scope>NUCLEOTIDE SEQUENCE</scope>
</reference>